<proteinExistence type="predicted"/>
<gene>
    <name evidence="2" type="ORF">Cvel_18450</name>
</gene>
<name>A0A0G4FRU7_9ALVE</name>
<dbReference type="AlphaFoldDB" id="A0A0G4FRU7"/>
<reference evidence="2" key="1">
    <citation type="submission" date="2014-11" db="EMBL/GenBank/DDBJ databases">
        <authorList>
            <person name="Otto D Thomas"/>
            <person name="Naeem Raeece"/>
        </authorList>
    </citation>
    <scope>NUCLEOTIDE SEQUENCE</scope>
</reference>
<organism evidence="2">
    <name type="scientific">Chromera velia CCMP2878</name>
    <dbReference type="NCBI Taxonomy" id="1169474"/>
    <lineage>
        <taxon>Eukaryota</taxon>
        <taxon>Sar</taxon>
        <taxon>Alveolata</taxon>
        <taxon>Colpodellida</taxon>
        <taxon>Chromeraceae</taxon>
        <taxon>Chromera</taxon>
    </lineage>
</organism>
<sequence length="783" mass="89123">MSTFFPLEELLHSPPSETLLRFLSSHASVVLRSICKSFNERAMALFDGETTTKVTEEVVQNCGFPLLRWLLDLPQPPEPEQVLFAVSAVGGEENLLALLLGTSPAHSFGLLSAEAELGWDSIARFFNFCAVLQGAVWGNRRALFEALLREVSTVIDRDELLSSILKDGWVQEAVTDGREWVVSSILSVTGGCGKLCAEFRHLSRLAKFPSSVLEELVRGGMIIHEHLFTFSRLIQLKEQLYRLTVEADATLLIIYALKGEVEKVEDARFPRGRDSEWDADAEGLYYASTFVKYLLVAAVVADSPLESIQRLYDWAVSRLGERLHDPEGLDRQKAEFHAIVFATEMQYSLSWSRDSDQDVVHAIIRRGPPEKAVAFLEWMRSLHPRVGWNGRFCDNAVYYNQLEVLKWLQRQEEPCPWGPKEAHMREEGPFGDYARELSGVTETPSETQSRADRAAFSKAKWSKDWETMKRLRTQDPPVPWGFPDLDPETPPELRAYEVDVARHLDEADEGTDPPPPPQGLEVRLAEHINACLDKEMDIRYTFANNFDPKTFPPFFFQRAISRFDPDPRLFVWLLHMGAASTTLIARLLRMGSTETKGKLKERLRKEFVPAFWRELSIVLCNFHKQLFPDVRTFEFLLVRRVPTKKEYEMHWQGRLSGARLGRPASLSGLSKAFEERERKEMQFVRLIEAMEAEGVICFPNVPASERQHHRDVTTVLTRLVEGWGREGWRPLLDRCRSVKVEGPQLGDSEVGGDHGGEEDGAASGDDDEEDQEDELDEEEGEEE</sequence>
<feature type="region of interest" description="Disordered" evidence="1">
    <location>
        <begin position="739"/>
        <end position="783"/>
    </location>
</feature>
<evidence type="ECO:0000313" key="2">
    <source>
        <dbReference type="EMBL" id="CEM17386.1"/>
    </source>
</evidence>
<protein>
    <submittedName>
        <fullName evidence="2">Uncharacterized protein</fullName>
    </submittedName>
</protein>
<dbReference type="PhylomeDB" id="A0A0G4FRU7"/>
<dbReference type="VEuPathDB" id="CryptoDB:Cvel_18450"/>
<accession>A0A0G4FRU7</accession>
<dbReference type="EMBL" id="CDMZ01000582">
    <property type="protein sequence ID" value="CEM17386.1"/>
    <property type="molecule type" value="Genomic_DNA"/>
</dbReference>
<feature type="compositionally biased region" description="Acidic residues" evidence="1">
    <location>
        <begin position="758"/>
        <end position="783"/>
    </location>
</feature>
<evidence type="ECO:0000256" key="1">
    <source>
        <dbReference type="SAM" id="MobiDB-lite"/>
    </source>
</evidence>